<dbReference type="InterPro" id="IPR050490">
    <property type="entry name" value="Bact_solute-bd_prot1"/>
</dbReference>
<keyword evidence="4" id="KW-1185">Reference proteome</keyword>
<sequence length="546" mass="61385">MNTWKKHALLALSASLAFQLAGCSSDGGNAGSGAAGNNGNTAPAAGEDKSGVANTGFPIVKNKIELKAFSRQDPQLGNYNDMYLWKTMEEKTNIHLNWDTPSLANNASKERLNLLLSTGDLPDIILKNDLGVSQIQKFSSQGLFVPLEPYIDKYAPNVKAMLDKYPDVKQAITSPDGHIYFLPNVKDYLPSNVGRYPLINMKWLEKVGMQPPKTSDELLKVLIAFRDKDPNGNGKADEIPLSAHTIDFVTRTVANMFGLEYQYGYGNLFAANLENGKVNIWLDDDRYKETLQFLKQLYDQKLIDPEIFTQTDQIYFGKLADNRIGFTALYQPRNAGKYADQFDAIEPIKGPKGDQLWNFYNPRANSPAFLITKANKNIEASVRWADYFYSDEGATLIYLGKEGESYEKKPDGSLAFKPELLNSPNGLERELGQKWTYFPGDQAVGLFGEKQLRPTMEGTPMPTYIDKVKAYLPKVSYSAPMLPPEKQERANQITSDLETYVKEVRAKFILGTMTFDKWGEYTKQLEKIGLKELQAMYQAEYDKAKK</sequence>
<keyword evidence="1 2" id="KW-0732">Signal</keyword>
<dbReference type="Gene3D" id="3.40.190.10">
    <property type="entry name" value="Periplasmic binding protein-like II"/>
    <property type="match status" value="2"/>
</dbReference>
<dbReference type="AlphaFoldDB" id="A0A4Q9E131"/>
<name>A0A4Q9E131_9BACL</name>
<dbReference type="OrthoDB" id="9787283at2"/>
<dbReference type="PANTHER" id="PTHR43649">
    <property type="entry name" value="ARABINOSE-BINDING PROTEIN-RELATED"/>
    <property type="match status" value="1"/>
</dbReference>
<gene>
    <name evidence="3" type="ORF">EYB31_00200</name>
</gene>
<dbReference type="SUPFAM" id="SSF53850">
    <property type="entry name" value="Periplasmic binding protein-like II"/>
    <property type="match status" value="1"/>
</dbReference>
<dbReference type="Proteomes" id="UP000293142">
    <property type="component" value="Unassembled WGS sequence"/>
</dbReference>
<proteinExistence type="predicted"/>
<feature type="signal peptide" evidence="2">
    <location>
        <begin position="1"/>
        <end position="21"/>
    </location>
</feature>
<dbReference type="RefSeq" id="WP_131011253.1">
    <property type="nucleotide sequence ID" value="NZ_SIRE01000001.1"/>
</dbReference>
<evidence type="ECO:0000256" key="1">
    <source>
        <dbReference type="ARBA" id="ARBA00022729"/>
    </source>
</evidence>
<feature type="chain" id="PRO_5039225498" evidence="2">
    <location>
        <begin position="22"/>
        <end position="546"/>
    </location>
</feature>
<protein>
    <submittedName>
        <fullName evidence="3">Extracellular solute-binding protein</fullName>
    </submittedName>
</protein>
<dbReference type="EMBL" id="SIRE01000001">
    <property type="protein sequence ID" value="TBL81968.1"/>
    <property type="molecule type" value="Genomic_DNA"/>
</dbReference>
<dbReference type="PANTHER" id="PTHR43649:SF33">
    <property type="entry name" value="POLYGALACTURONAN_RHAMNOGALACTURONAN-BINDING PROTEIN YTCQ"/>
    <property type="match status" value="1"/>
</dbReference>
<comment type="caution">
    <text evidence="3">The sequence shown here is derived from an EMBL/GenBank/DDBJ whole genome shotgun (WGS) entry which is preliminary data.</text>
</comment>
<reference evidence="3 4" key="1">
    <citation type="submission" date="2019-02" db="EMBL/GenBank/DDBJ databases">
        <title>Paenibacillus sp. nov., isolated from surface-sterilized tissue of Thalictrum simplex L.</title>
        <authorList>
            <person name="Tuo L."/>
        </authorList>
    </citation>
    <scope>NUCLEOTIDE SEQUENCE [LARGE SCALE GENOMIC DNA]</scope>
    <source>
        <strain evidence="3 4">N2SHLJ1</strain>
    </source>
</reference>
<evidence type="ECO:0000313" key="3">
    <source>
        <dbReference type="EMBL" id="TBL81968.1"/>
    </source>
</evidence>
<accession>A0A4Q9E131</accession>
<organism evidence="3 4">
    <name type="scientific">Paenibacillus thalictri</name>
    <dbReference type="NCBI Taxonomy" id="2527873"/>
    <lineage>
        <taxon>Bacteria</taxon>
        <taxon>Bacillati</taxon>
        <taxon>Bacillota</taxon>
        <taxon>Bacilli</taxon>
        <taxon>Bacillales</taxon>
        <taxon>Paenibacillaceae</taxon>
        <taxon>Paenibacillus</taxon>
    </lineage>
</organism>
<evidence type="ECO:0000313" key="4">
    <source>
        <dbReference type="Proteomes" id="UP000293142"/>
    </source>
</evidence>
<evidence type="ECO:0000256" key="2">
    <source>
        <dbReference type="SAM" id="SignalP"/>
    </source>
</evidence>